<dbReference type="EMBL" id="CP157947">
    <property type="protein sequence ID" value="XBS68954.1"/>
    <property type="molecule type" value="Genomic_DNA"/>
</dbReference>
<dbReference type="InterPro" id="IPR001753">
    <property type="entry name" value="Enoyl-CoA_hydra/iso"/>
</dbReference>
<dbReference type="Gene3D" id="3.90.226.10">
    <property type="entry name" value="2-enoyl-CoA Hydratase, Chain A, domain 1"/>
    <property type="match status" value="1"/>
</dbReference>
<dbReference type="SUPFAM" id="SSF52096">
    <property type="entry name" value="ClpP/crotonase"/>
    <property type="match status" value="1"/>
</dbReference>
<dbReference type="GO" id="GO:0003824">
    <property type="term" value="F:catalytic activity"/>
    <property type="evidence" value="ECO:0007669"/>
    <property type="project" value="UniProtKB-ARBA"/>
</dbReference>
<comment type="similarity">
    <text evidence="1">Belongs to the enoyl-CoA hydratase/isomerase family.</text>
</comment>
<proteinExistence type="inferred from homology"/>
<dbReference type="CDD" id="cd06558">
    <property type="entry name" value="crotonase-like"/>
    <property type="match status" value="1"/>
</dbReference>
<organism evidence="2">
    <name type="scientific">Acerihabitans sp. KWT182</name>
    <dbReference type="NCBI Taxonomy" id="3157919"/>
    <lineage>
        <taxon>Bacteria</taxon>
        <taxon>Pseudomonadati</taxon>
        <taxon>Pseudomonadota</taxon>
        <taxon>Gammaproteobacteria</taxon>
        <taxon>Enterobacterales</taxon>
        <taxon>Pectobacteriaceae</taxon>
        <taxon>Acerihabitans</taxon>
    </lineage>
</organism>
<accession>A0AAU7Q7G0</accession>
<sequence length="247" mass="27530">MVLEENIGSVRLITLNHYSKYNILNEDLEVAIINALIAAEHDDTVKSLVVYGGENRSFSAGGNYNEIKRLKGDAAERWMDGLIGLYRTVLEVNKPTVAAVDGYAIGIGFQFAMMFDRRVMAVDACFGMPELRQGVCGSLGAAILHFTHGYTTMQDIIYRCGEMDARCCLDYRLINQITERELLLSAAIGQANLLAAYPRAVFGHTKRAMNKSFIQTLEQSRQESKSKKKLFSQTLNINTSTENLAQK</sequence>
<dbReference type="Gene3D" id="1.20.5.1610">
    <property type="match status" value="1"/>
</dbReference>
<name>A0AAU7Q7G0_9GAMM</name>
<dbReference type="InterPro" id="IPR029045">
    <property type="entry name" value="ClpP/crotonase-like_dom_sf"/>
</dbReference>
<dbReference type="PANTHER" id="PTHR11941:SF54">
    <property type="entry name" value="ENOYL-COA HYDRATASE, MITOCHONDRIAL"/>
    <property type="match status" value="1"/>
</dbReference>
<dbReference type="AlphaFoldDB" id="A0AAU7Q7G0"/>
<reference evidence="2" key="1">
    <citation type="submission" date="2024-06" db="EMBL/GenBank/DDBJ databases">
        <authorList>
            <person name="Coelho C."/>
            <person name="Bento M."/>
            <person name="Garcia E."/>
            <person name="Camelo A."/>
            <person name="Brandao I."/>
            <person name="Espirito Santo C."/>
            <person name="Trovao J."/>
            <person name="Verissimo A."/>
            <person name="Costa J."/>
            <person name="Tiago I."/>
        </authorList>
    </citation>
    <scope>NUCLEOTIDE SEQUENCE</scope>
    <source>
        <strain evidence="2">KWT182</strain>
    </source>
</reference>
<dbReference type="GO" id="GO:0006635">
    <property type="term" value="P:fatty acid beta-oxidation"/>
    <property type="evidence" value="ECO:0007669"/>
    <property type="project" value="TreeGrafter"/>
</dbReference>
<dbReference type="PANTHER" id="PTHR11941">
    <property type="entry name" value="ENOYL-COA HYDRATASE-RELATED"/>
    <property type="match status" value="1"/>
</dbReference>
<protein>
    <submittedName>
        <fullName evidence="2">Enoyl-CoA hydratase/isomerase family protein</fullName>
    </submittedName>
</protein>
<gene>
    <name evidence="2" type="ORF">ABK905_20805</name>
</gene>
<dbReference type="Pfam" id="PF00378">
    <property type="entry name" value="ECH_1"/>
    <property type="match status" value="1"/>
</dbReference>
<evidence type="ECO:0000256" key="1">
    <source>
        <dbReference type="ARBA" id="ARBA00005254"/>
    </source>
</evidence>
<evidence type="ECO:0000313" key="2">
    <source>
        <dbReference type="EMBL" id="XBS68954.1"/>
    </source>
</evidence>